<dbReference type="FunFam" id="1.20.1250.20:FF:000034">
    <property type="entry name" value="MFS general substrate transporter"/>
    <property type="match status" value="1"/>
</dbReference>
<feature type="transmembrane region" description="Helical" evidence="7">
    <location>
        <begin position="313"/>
        <end position="333"/>
    </location>
</feature>
<accession>A0A180GXR8</accession>
<dbReference type="Gene3D" id="1.20.1250.20">
    <property type="entry name" value="MFS general substrate transporter like domains"/>
    <property type="match status" value="2"/>
</dbReference>
<dbReference type="InterPro" id="IPR036259">
    <property type="entry name" value="MFS_trans_sf"/>
</dbReference>
<gene>
    <name evidence="9" type="ORF">PTTG_05753</name>
</gene>
<dbReference type="PANTHER" id="PTHR43791:SF67">
    <property type="entry name" value="TRANSPORTER, PUTATIVE (AFU_ORTHOLOGUE AFUA_3G04010)-RELATED"/>
    <property type="match status" value="1"/>
</dbReference>
<evidence type="ECO:0000256" key="4">
    <source>
        <dbReference type="ARBA" id="ARBA00022989"/>
    </source>
</evidence>
<dbReference type="FunFam" id="1.20.1250.20:FF:000013">
    <property type="entry name" value="MFS general substrate transporter"/>
    <property type="match status" value="1"/>
</dbReference>
<proteinExistence type="predicted"/>
<reference evidence="10 11" key="3">
    <citation type="journal article" date="2017" name="G3 (Bethesda)">
        <title>Comparative analysis highlights variable genome content of wheat rusts and divergence of the mating loci.</title>
        <authorList>
            <person name="Cuomo C.A."/>
            <person name="Bakkeren G."/>
            <person name="Khalil H.B."/>
            <person name="Panwar V."/>
            <person name="Joly D."/>
            <person name="Linning R."/>
            <person name="Sakthikumar S."/>
            <person name="Song X."/>
            <person name="Adiconis X."/>
            <person name="Fan L."/>
            <person name="Goldberg J.M."/>
            <person name="Levin J.Z."/>
            <person name="Young S."/>
            <person name="Zeng Q."/>
            <person name="Anikster Y."/>
            <person name="Bruce M."/>
            <person name="Wang M."/>
            <person name="Yin C."/>
            <person name="McCallum B."/>
            <person name="Szabo L.J."/>
            <person name="Hulbert S."/>
            <person name="Chen X."/>
            <person name="Fellers J.P."/>
        </authorList>
    </citation>
    <scope>NUCLEOTIDE SEQUENCE</scope>
    <source>
        <strain evidence="11">Isolate 1-1 / race 1 (BBBD)</strain>
        <strain evidence="10">isolate 1-1 / race 1 (BBBD)</strain>
    </source>
</reference>
<feature type="compositionally biased region" description="Basic and acidic residues" evidence="6">
    <location>
        <begin position="262"/>
        <end position="274"/>
    </location>
</feature>
<dbReference type="EnsemblFungi" id="PTTG_05753-t43_1">
    <property type="protein sequence ID" value="PTTG_05753-t43_1-p1"/>
    <property type="gene ID" value="PTTG_05753"/>
</dbReference>
<feature type="transmembrane region" description="Helical" evidence="7">
    <location>
        <begin position="353"/>
        <end position="370"/>
    </location>
</feature>
<evidence type="ECO:0000256" key="3">
    <source>
        <dbReference type="ARBA" id="ARBA00022692"/>
    </source>
</evidence>
<dbReference type="Pfam" id="PF07690">
    <property type="entry name" value="MFS_1"/>
    <property type="match status" value="1"/>
</dbReference>
<evidence type="ECO:0000259" key="8">
    <source>
        <dbReference type="PROSITE" id="PS50850"/>
    </source>
</evidence>
<dbReference type="InterPro" id="IPR020846">
    <property type="entry name" value="MFS_dom"/>
</dbReference>
<keyword evidence="3 7" id="KW-0812">Transmembrane</keyword>
<dbReference type="Proteomes" id="UP000005240">
    <property type="component" value="Unassembled WGS sequence"/>
</dbReference>
<keyword evidence="11" id="KW-1185">Reference proteome</keyword>
<dbReference type="GO" id="GO:0016020">
    <property type="term" value="C:membrane"/>
    <property type="evidence" value="ECO:0007669"/>
    <property type="project" value="UniProtKB-SubCell"/>
</dbReference>
<dbReference type="STRING" id="630390.A0A180GXR8"/>
<evidence type="ECO:0000256" key="6">
    <source>
        <dbReference type="SAM" id="MobiDB-lite"/>
    </source>
</evidence>
<evidence type="ECO:0000313" key="11">
    <source>
        <dbReference type="Proteomes" id="UP000005240"/>
    </source>
</evidence>
<dbReference type="AlphaFoldDB" id="A0A180GXR8"/>
<sequence>MAALDICDPEHPDHEAARTSLIRKVDLHVLPGLSLLWLACFIDRTNIGNAKVGGMDHSLGLHGNQYNVGLAVFYITYILSELPSNYMLRILGGKIWLPFLVASWGVITIFSGFMKNYASLIVVRLLLGLFEGGLLPGMVVYLSTMYKRNELQLRVGIFFASASLSGAFGGLLAYGIEMMEGVSRQKGWQWVFFLEGIGTVLIAAFALYYLPSSLEKASFLTPEEREFAVARLKFVPKLNQPALALEGQEGSISSGDQPEATLDDKTAPTPRDPTKFEQEKALPLLNTDGGQDTAPVEKFEMYEVIRAFKEPQVWLTGIGYMSLCVGLYSYSLFLPSIVAGMGFHGTQAQLYSSFPYLPASGLVVAVAFVADKLQLRGPMVIMLLPLTIIGYILGLVATTNTVRYVGVFFMAAGIYPSVPSILCILPNNTAGLTKRSVTTALQLMIANCAGFIATFIYTADQAPQYKKGHSIALAFTCLAWVMLGSNSLYCAWENKARAAGRRDSNIKKYQTLVEAGKTSAPIGDRAPNFKLTL</sequence>
<evidence type="ECO:0000256" key="7">
    <source>
        <dbReference type="SAM" id="Phobius"/>
    </source>
</evidence>
<dbReference type="VEuPathDB" id="FungiDB:PTTG_05753"/>
<organism evidence="9">
    <name type="scientific">Puccinia triticina (isolate 1-1 / race 1 (BBBD))</name>
    <name type="common">Brown leaf rust fungus</name>
    <dbReference type="NCBI Taxonomy" id="630390"/>
    <lineage>
        <taxon>Eukaryota</taxon>
        <taxon>Fungi</taxon>
        <taxon>Dikarya</taxon>
        <taxon>Basidiomycota</taxon>
        <taxon>Pucciniomycotina</taxon>
        <taxon>Pucciniomycetes</taxon>
        <taxon>Pucciniales</taxon>
        <taxon>Pucciniaceae</taxon>
        <taxon>Puccinia</taxon>
    </lineage>
</organism>
<keyword evidence="2" id="KW-0813">Transport</keyword>
<dbReference type="GO" id="GO:0022857">
    <property type="term" value="F:transmembrane transporter activity"/>
    <property type="evidence" value="ECO:0007669"/>
    <property type="project" value="InterPro"/>
</dbReference>
<dbReference type="PROSITE" id="PS50850">
    <property type="entry name" value="MFS"/>
    <property type="match status" value="1"/>
</dbReference>
<reference evidence="9" key="1">
    <citation type="submission" date="2009-11" db="EMBL/GenBank/DDBJ databases">
        <authorList>
            <consortium name="The Broad Institute Genome Sequencing Platform"/>
            <person name="Ward D."/>
            <person name="Feldgarden M."/>
            <person name="Earl A."/>
            <person name="Young S.K."/>
            <person name="Zeng Q."/>
            <person name="Koehrsen M."/>
            <person name="Alvarado L."/>
            <person name="Berlin A."/>
            <person name="Bochicchio J."/>
            <person name="Borenstein D."/>
            <person name="Chapman S.B."/>
            <person name="Chen Z."/>
            <person name="Engels R."/>
            <person name="Freedman E."/>
            <person name="Gellesch M."/>
            <person name="Goldberg J."/>
            <person name="Griggs A."/>
            <person name="Gujja S."/>
            <person name="Heilman E."/>
            <person name="Heiman D."/>
            <person name="Hepburn T."/>
            <person name="Howarth C."/>
            <person name="Jen D."/>
            <person name="Larson L."/>
            <person name="Lewis B."/>
            <person name="Mehta T."/>
            <person name="Park D."/>
            <person name="Pearson M."/>
            <person name="Roberts A."/>
            <person name="Saif S."/>
            <person name="Shea T."/>
            <person name="Shenoy N."/>
            <person name="Sisk P."/>
            <person name="Stolte C."/>
            <person name="Sykes S."/>
            <person name="Thomson T."/>
            <person name="Walk T."/>
            <person name="White J."/>
            <person name="Yandava C."/>
            <person name="Izard J."/>
            <person name="Baranova O.V."/>
            <person name="Blanton J.M."/>
            <person name="Tanner A.C."/>
            <person name="Dewhirst F.E."/>
            <person name="Haas B."/>
            <person name="Nusbaum C."/>
            <person name="Birren B."/>
        </authorList>
    </citation>
    <scope>NUCLEOTIDE SEQUENCE [LARGE SCALE GENOMIC DNA]</scope>
    <source>
        <strain evidence="9">1-1 BBBD Race 1</strain>
    </source>
</reference>
<feature type="transmembrane region" description="Helical" evidence="7">
    <location>
        <begin position="377"/>
        <end position="398"/>
    </location>
</feature>
<feature type="transmembrane region" description="Helical" evidence="7">
    <location>
        <begin position="188"/>
        <end position="210"/>
    </location>
</feature>
<feature type="transmembrane region" description="Helical" evidence="7">
    <location>
        <begin position="471"/>
        <end position="492"/>
    </location>
</feature>
<evidence type="ECO:0000256" key="2">
    <source>
        <dbReference type="ARBA" id="ARBA00022448"/>
    </source>
</evidence>
<dbReference type="OrthoDB" id="9971669at2759"/>
<reference evidence="9" key="2">
    <citation type="submission" date="2016-05" db="EMBL/GenBank/DDBJ databases">
        <title>Comparative analysis highlights variable genome content of wheat rusts and divergence of the mating loci.</title>
        <authorList>
            <person name="Cuomo C.A."/>
            <person name="Bakkeren G."/>
            <person name="Szabo L."/>
            <person name="Khalil H."/>
            <person name="Joly D."/>
            <person name="Goldberg J."/>
            <person name="Young S."/>
            <person name="Zeng Q."/>
            <person name="Fellers J."/>
        </authorList>
    </citation>
    <scope>NUCLEOTIDE SEQUENCE [LARGE SCALE GENOMIC DNA]</scope>
    <source>
        <strain evidence="9">1-1 BBBD Race 1</strain>
    </source>
</reference>
<evidence type="ECO:0000256" key="1">
    <source>
        <dbReference type="ARBA" id="ARBA00004141"/>
    </source>
</evidence>
<protein>
    <submittedName>
        <fullName evidence="10">MFS domain-containing protein</fullName>
    </submittedName>
</protein>
<feature type="transmembrane region" description="Helical" evidence="7">
    <location>
        <begin position="65"/>
        <end position="83"/>
    </location>
</feature>
<evidence type="ECO:0000256" key="5">
    <source>
        <dbReference type="ARBA" id="ARBA00023136"/>
    </source>
</evidence>
<reference evidence="10" key="4">
    <citation type="submission" date="2025-05" db="UniProtKB">
        <authorList>
            <consortium name="EnsemblFungi"/>
        </authorList>
    </citation>
    <scope>IDENTIFICATION</scope>
    <source>
        <strain evidence="10">isolate 1-1 / race 1 (BBBD)</strain>
    </source>
</reference>
<name>A0A180GXR8_PUCT1</name>
<evidence type="ECO:0000313" key="10">
    <source>
        <dbReference type="EnsemblFungi" id="PTTG_05753-t43_1-p1"/>
    </source>
</evidence>
<dbReference type="EMBL" id="ADAS02000015">
    <property type="protein sequence ID" value="OAV97138.1"/>
    <property type="molecule type" value="Genomic_DNA"/>
</dbReference>
<feature type="domain" description="Major facilitator superfamily (MFS) profile" evidence="8">
    <location>
        <begin position="29"/>
        <end position="533"/>
    </location>
</feature>
<feature type="transmembrane region" description="Helical" evidence="7">
    <location>
        <begin position="155"/>
        <end position="176"/>
    </location>
</feature>
<keyword evidence="4 7" id="KW-1133">Transmembrane helix</keyword>
<evidence type="ECO:0000313" key="9">
    <source>
        <dbReference type="EMBL" id="OAV97138.1"/>
    </source>
</evidence>
<dbReference type="InterPro" id="IPR011701">
    <property type="entry name" value="MFS"/>
</dbReference>
<feature type="transmembrane region" description="Helical" evidence="7">
    <location>
        <begin position="120"/>
        <end position="143"/>
    </location>
</feature>
<keyword evidence="5 7" id="KW-0472">Membrane</keyword>
<dbReference type="PANTHER" id="PTHR43791">
    <property type="entry name" value="PERMEASE-RELATED"/>
    <property type="match status" value="1"/>
</dbReference>
<feature type="transmembrane region" description="Helical" evidence="7">
    <location>
        <begin position="404"/>
        <end position="425"/>
    </location>
</feature>
<feature type="transmembrane region" description="Helical" evidence="7">
    <location>
        <begin position="95"/>
        <end position="114"/>
    </location>
</feature>
<feature type="region of interest" description="Disordered" evidence="6">
    <location>
        <begin position="248"/>
        <end position="274"/>
    </location>
</feature>
<dbReference type="SUPFAM" id="SSF103473">
    <property type="entry name" value="MFS general substrate transporter"/>
    <property type="match status" value="1"/>
</dbReference>
<feature type="transmembrane region" description="Helical" evidence="7">
    <location>
        <begin position="437"/>
        <end position="459"/>
    </location>
</feature>
<comment type="subcellular location">
    <subcellularLocation>
        <location evidence="1">Membrane</location>
        <topology evidence="1">Multi-pass membrane protein</topology>
    </subcellularLocation>
</comment>